<dbReference type="Proteomes" id="UP001054945">
    <property type="component" value="Unassembled WGS sequence"/>
</dbReference>
<dbReference type="AlphaFoldDB" id="A0AAV4T6J0"/>
<protein>
    <submittedName>
        <fullName evidence="1">Uncharacterized protein</fullName>
    </submittedName>
</protein>
<reference evidence="1 2" key="1">
    <citation type="submission" date="2021-06" db="EMBL/GenBank/DDBJ databases">
        <title>Caerostris extrusa draft genome.</title>
        <authorList>
            <person name="Kono N."/>
            <person name="Arakawa K."/>
        </authorList>
    </citation>
    <scope>NUCLEOTIDE SEQUENCE [LARGE SCALE GENOMIC DNA]</scope>
</reference>
<name>A0AAV4T6J0_CAEEX</name>
<evidence type="ECO:0000313" key="2">
    <source>
        <dbReference type="Proteomes" id="UP001054945"/>
    </source>
</evidence>
<evidence type="ECO:0000313" key="1">
    <source>
        <dbReference type="EMBL" id="GIY40936.1"/>
    </source>
</evidence>
<proteinExistence type="predicted"/>
<organism evidence="1 2">
    <name type="scientific">Caerostris extrusa</name>
    <name type="common">Bark spider</name>
    <name type="synonym">Caerostris bankana</name>
    <dbReference type="NCBI Taxonomy" id="172846"/>
    <lineage>
        <taxon>Eukaryota</taxon>
        <taxon>Metazoa</taxon>
        <taxon>Ecdysozoa</taxon>
        <taxon>Arthropoda</taxon>
        <taxon>Chelicerata</taxon>
        <taxon>Arachnida</taxon>
        <taxon>Araneae</taxon>
        <taxon>Araneomorphae</taxon>
        <taxon>Entelegynae</taxon>
        <taxon>Araneoidea</taxon>
        <taxon>Araneidae</taxon>
        <taxon>Caerostris</taxon>
    </lineage>
</organism>
<sequence length="119" mass="13756">MDIICCEEKYEVNDEYGLCRFPVVSDGSDFFFMWERELGLVFGMVQDLCPPAMKLTNQPSGKLKFDEKRNAKMLLIENNKLFSFLPLNFIKRFRECIQVYYPPPLIVAILSYLGGSPAL</sequence>
<comment type="caution">
    <text evidence="1">The sequence shown here is derived from an EMBL/GenBank/DDBJ whole genome shotgun (WGS) entry which is preliminary data.</text>
</comment>
<accession>A0AAV4T6J0</accession>
<dbReference type="EMBL" id="BPLR01010678">
    <property type="protein sequence ID" value="GIY40936.1"/>
    <property type="molecule type" value="Genomic_DNA"/>
</dbReference>
<keyword evidence="2" id="KW-1185">Reference proteome</keyword>
<gene>
    <name evidence="1" type="ORF">CEXT_719251</name>
</gene>